<gene>
    <name evidence="2" type="ORF">AFUS01_LOCUS9925</name>
</gene>
<feature type="compositionally biased region" description="Low complexity" evidence="1">
    <location>
        <begin position="130"/>
        <end position="143"/>
    </location>
</feature>
<organism evidence="2 3">
    <name type="scientific">Allacma fusca</name>
    <dbReference type="NCBI Taxonomy" id="39272"/>
    <lineage>
        <taxon>Eukaryota</taxon>
        <taxon>Metazoa</taxon>
        <taxon>Ecdysozoa</taxon>
        <taxon>Arthropoda</taxon>
        <taxon>Hexapoda</taxon>
        <taxon>Collembola</taxon>
        <taxon>Symphypleona</taxon>
        <taxon>Sminthuridae</taxon>
        <taxon>Allacma</taxon>
    </lineage>
</organism>
<comment type="caution">
    <text evidence="2">The sequence shown here is derived from an EMBL/GenBank/DDBJ whole genome shotgun (WGS) entry which is preliminary data.</text>
</comment>
<name>A0A8J2JIY0_9HEXA</name>
<dbReference type="AlphaFoldDB" id="A0A8J2JIY0"/>
<dbReference type="Proteomes" id="UP000708208">
    <property type="component" value="Unassembled WGS sequence"/>
</dbReference>
<dbReference type="EMBL" id="CAJVCH010072544">
    <property type="protein sequence ID" value="CAG7720656.1"/>
    <property type="molecule type" value="Genomic_DNA"/>
</dbReference>
<keyword evidence="3" id="KW-1185">Reference proteome</keyword>
<accession>A0A8J2JIY0</accession>
<evidence type="ECO:0000313" key="3">
    <source>
        <dbReference type="Proteomes" id="UP000708208"/>
    </source>
</evidence>
<evidence type="ECO:0000256" key="1">
    <source>
        <dbReference type="SAM" id="MobiDB-lite"/>
    </source>
</evidence>
<evidence type="ECO:0000313" key="2">
    <source>
        <dbReference type="EMBL" id="CAG7720656.1"/>
    </source>
</evidence>
<protein>
    <submittedName>
        <fullName evidence="2">Uncharacterized protein</fullName>
    </submittedName>
</protein>
<feature type="region of interest" description="Disordered" evidence="1">
    <location>
        <begin position="120"/>
        <end position="147"/>
    </location>
</feature>
<sequence length="323" mass="36373">MDTKIIYAAAAANSLDSWDFENLRYIRKISRGRPPGSGDLDTVSYISEQNEDLDSIALPCLESETEPELPDNGFLLPHLENSIKSDTISCADSSAGVGLDDCYLLDVVTVRNESVLAFSPHQYPSDKHSAGSSSTPSSSSSSSGLNELDMRMRRPDNQMMKERDFFDLSLDMDSLQTKPDYSCKDEFQLYQRHSPCSMESQPMSTVTTIFSKENQRRNPIRAMAHCPFCDQHNPFVNQEQSVNLEDISMQVTVGGELPAAPPRSPSPYYIRLRRDLLAAITPQQNTLKINRPRNFSVNPQGQLEIDYSSNWLGLENYVKNRKR</sequence>
<proteinExistence type="predicted"/>
<reference evidence="2" key="1">
    <citation type="submission" date="2021-06" db="EMBL/GenBank/DDBJ databases">
        <authorList>
            <person name="Hodson N. C."/>
            <person name="Mongue J. A."/>
            <person name="Jaron S. K."/>
        </authorList>
    </citation>
    <scope>NUCLEOTIDE SEQUENCE</scope>
</reference>